<evidence type="ECO:0000313" key="2">
    <source>
        <dbReference type="EMBL" id="TCS93930.1"/>
    </source>
</evidence>
<sequence>MGKKKALVIGATGLVGKEVVQLLLEHPDYETVCVLARRSLNIKHEKLDLHLIQFEHLRAYQDLFQVDEVFCCLGTTIKKAKTKADFRRVDYFYPLTAGQLAKEQGVKSFLIITAMGSNPRSPFFYNQVKGDVEESLKQLQFPILHILRPSLLLGKRPHDFRFKEQVAALLIRITGFLFVGPLQKFKAIEGKKVATAMVQLAQSQKLGVFIHSSHELRQKEPPA</sequence>
<gene>
    <name evidence="2" type="ORF">EDD58_105141</name>
</gene>
<comment type="caution">
    <text evidence="2">The sequence shown here is derived from an EMBL/GenBank/DDBJ whole genome shotgun (WGS) entry which is preliminary data.</text>
</comment>
<dbReference type="PANTHER" id="PTHR14097:SF7">
    <property type="entry name" value="OXIDOREDUCTASE HTATIP2"/>
    <property type="match status" value="1"/>
</dbReference>
<keyword evidence="3" id="KW-1185">Reference proteome</keyword>
<evidence type="ECO:0000259" key="1">
    <source>
        <dbReference type="SMART" id="SM00859"/>
    </source>
</evidence>
<dbReference type="SMART" id="SM00859">
    <property type="entry name" value="Semialdhyde_dh"/>
    <property type="match status" value="1"/>
</dbReference>
<dbReference type="InterPro" id="IPR036291">
    <property type="entry name" value="NAD(P)-bd_dom_sf"/>
</dbReference>
<name>A0A4R3L564_9BACL</name>
<dbReference type="PANTHER" id="PTHR14097">
    <property type="entry name" value="OXIDOREDUCTASE HTATIP2"/>
    <property type="match status" value="1"/>
</dbReference>
<protein>
    <submittedName>
        <fullName evidence="2">Uncharacterized protein YbjT (DUF2867 family)</fullName>
    </submittedName>
</protein>
<dbReference type="GO" id="GO:0051287">
    <property type="term" value="F:NAD binding"/>
    <property type="evidence" value="ECO:0007669"/>
    <property type="project" value="InterPro"/>
</dbReference>
<proteinExistence type="predicted"/>
<dbReference type="Proteomes" id="UP000294937">
    <property type="component" value="Unassembled WGS sequence"/>
</dbReference>
<dbReference type="GO" id="GO:0016620">
    <property type="term" value="F:oxidoreductase activity, acting on the aldehyde or oxo group of donors, NAD or NADP as acceptor"/>
    <property type="evidence" value="ECO:0007669"/>
    <property type="project" value="InterPro"/>
</dbReference>
<dbReference type="SUPFAM" id="SSF51735">
    <property type="entry name" value="NAD(P)-binding Rossmann-fold domains"/>
    <property type="match status" value="1"/>
</dbReference>
<dbReference type="OrthoDB" id="9798632at2"/>
<dbReference type="AlphaFoldDB" id="A0A4R3L564"/>
<feature type="domain" description="Semialdehyde dehydrogenase NAD-binding" evidence="1">
    <location>
        <begin position="5"/>
        <end position="103"/>
    </location>
</feature>
<dbReference type="EMBL" id="SMAG01000005">
    <property type="protein sequence ID" value="TCS93930.1"/>
    <property type="molecule type" value="Genomic_DNA"/>
</dbReference>
<accession>A0A4R3L564</accession>
<evidence type="ECO:0000313" key="3">
    <source>
        <dbReference type="Proteomes" id="UP000294937"/>
    </source>
</evidence>
<organism evidence="2 3">
    <name type="scientific">Hazenella coriacea</name>
    <dbReference type="NCBI Taxonomy" id="1179467"/>
    <lineage>
        <taxon>Bacteria</taxon>
        <taxon>Bacillati</taxon>
        <taxon>Bacillota</taxon>
        <taxon>Bacilli</taxon>
        <taxon>Bacillales</taxon>
        <taxon>Thermoactinomycetaceae</taxon>
        <taxon>Hazenella</taxon>
    </lineage>
</organism>
<dbReference type="InterPro" id="IPR000534">
    <property type="entry name" value="Semialdehyde_DH_NAD-bd"/>
</dbReference>
<dbReference type="Pfam" id="PF01118">
    <property type="entry name" value="Semialdhyde_dh"/>
    <property type="match status" value="1"/>
</dbReference>
<reference evidence="2 3" key="1">
    <citation type="submission" date="2019-03" db="EMBL/GenBank/DDBJ databases">
        <title>Genomic Encyclopedia of Type Strains, Phase IV (KMG-IV): sequencing the most valuable type-strain genomes for metagenomic binning, comparative biology and taxonomic classification.</title>
        <authorList>
            <person name="Goeker M."/>
        </authorList>
    </citation>
    <scope>NUCLEOTIDE SEQUENCE [LARGE SCALE GENOMIC DNA]</scope>
    <source>
        <strain evidence="2 3">DSM 45707</strain>
    </source>
</reference>
<dbReference type="RefSeq" id="WP_131925312.1">
    <property type="nucleotide sequence ID" value="NZ_SMAG01000005.1"/>
</dbReference>
<dbReference type="Gene3D" id="3.40.50.720">
    <property type="entry name" value="NAD(P)-binding Rossmann-like Domain"/>
    <property type="match status" value="1"/>
</dbReference>